<dbReference type="EMBL" id="JABXBU010001627">
    <property type="protein sequence ID" value="KAF8784041.1"/>
    <property type="molecule type" value="Genomic_DNA"/>
</dbReference>
<reference evidence="1" key="2">
    <citation type="submission" date="2020-06" db="EMBL/GenBank/DDBJ databases">
        <authorList>
            <person name="Sheffer M."/>
        </authorList>
    </citation>
    <scope>NUCLEOTIDE SEQUENCE</scope>
</reference>
<name>A0A8T0EZQ5_ARGBR</name>
<protein>
    <submittedName>
        <fullName evidence="1">Uncharacterized protein</fullName>
    </submittedName>
</protein>
<gene>
    <name evidence="1" type="ORF">HNY73_011731</name>
</gene>
<dbReference type="AlphaFoldDB" id="A0A8T0EZQ5"/>
<sequence length="121" mass="13834">MVRTRHEITLSPGICKGRPEAHRTRKAAAVAFTEQRPYSQDEPRFQGHEPLQRKDTLPRVLRRRLRVSFGCVSAIDPEGLSPWSGLGKIDPIPVGRQARLTLYFLIKSNQVSLQNDFFRIP</sequence>
<organism evidence="1 2">
    <name type="scientific">Argiope bruennichi</name>
    <name type="common">Wasp spider</name>
    <name type="synonym">Aranea bruennichi</name>
    <dbReference type="NCBI Taxonomy" id="94029"/>
    <lineage>
        <taxon>Eukaryota</taxon>
        <taxon>Metazoa</taxon>
        <taxon>Ecdysozoa</taxon>
        <taxon>Arthropoda</taxon>
        <taxon>Chelicerata</taxon>
        <taxon>Arachnida</taxon>
        <taxon>Araneae</taxon>
        <taxon>Araneomorphae</taxon>
        <taxon>Entelegynae</taxon>
        <taxon>Araneoidea</taxon>
        <taxon>Araneidae</taxon>
        <taxon>Argiope</taxon>
    </lineage>
</organism>
<reference evidence="1" key="1">
    <citation type="journal article" date="2020" name="bioRxiv">
        <title>Chromosome-level reference genome of the European wasp spider Argiope bruennichi: a resource for studies on range expansion and evolutionary adaptation.</title>
        <authorList>
            <person name="Sheffer M.M."/>
            <person name="Hoppe A."/>
            <person name="Krehenwinkel H."/>
            <person name="Uhl G."/>
            <person name="Kuss A.W."/>
            <person name="Jensen L."/>
            <person name="Jensen C."/>
            <person name="Gillespie R.G."/>
            <person name="Hoff K.J."/>
            <person name="Prost S."/>
        </authorList>
    </citation>
    <scope>NUCLEOTIDE SEQUENCE</scope>
</reference>
<dbReference type="Proteomes" id="UP000807504">
    <property type="component" value="Unassembled WGS sequence"/>
</dbReference>
<evidence type="ECO:0000313" key="2">
    <source>
        <dbReference type="Proteomes" id="UP000807504"/>
    </source>
</evidence>
<keyword evidence="2" id="KW-1185">Reference proteome</keyword>
<accession>A0A8T0EZQ5</accession>
<comment type="caution">
    <text evidence="1">The sequence shown here is derived from an EMBL/GenBank/DDBJ whole genome shotgun (WGS) entry which is preliminary data.</text>
</comment>
<evidence type="ECO:0000313" key="1">
    <source>
        <dbReference type="EMBL" id="KAF8784041.1"/>
    </source>
</evidence>
<proteinExistence type="predicted"/>